<organism evidence="3 4">
    <name type="scientific">Aldrovandia affinis</name>
    <dbReference type="NCBI Taxonomy" id="143900"/>
    <lineage>
        <taxon>Eukaryota</taxon>
        <taxon>Metazoa</taxon>
        <taxon>Chordata</taxon>
        <taxon>Craniata</taxon>
        <taxon>Vertebrata</taxon>
        <taxon>Euteleostomi</taxon>
        <taxon>Actinopterygii</taxon>
        <taxon>Neopterygii</taxon>
        <taxon>Teleostei</taxon>
        <taxon>Notacanthiformes</taxon>
        <taxon>Halosauridae</taxon>
        <taxon>Aldrovandia</taxon>
    </lineage>
</organism>
<protein>
    <submittedName>
        <fullName evidence="3">Uncharacterized protein</fullName>
    </submittedName>
</protein>
<evidence type="ECO:0000313" key="3">
    <source>
        <dbReference type="EMBL" id="KAJ8407481.1"/>
    </source>
</evidence>
<dbReference type="AlphaFoldDB" id="A0AAD7STF3"/>
<evidence type="ECO:0000256" key="2">
    <source>
        <dbReference type="SAM" id="SignalP"/>
    </source>
</evidence>
<proteinExistence type="predicted"/>
<feature type="signal peptide" evidence="2">
    <location>
        <begin position="1"/>
        <end position="16"/>
    </location>
</feature>
<accession>A0AAD7STF3</accession>
<sequence>MQRIAMVMCLIGLCVSIPTLNEHERTEHSASNENTNQVNVGRTQVSTGLTGANGEFQGSGRNGRFSQDPAQILHRLLNPFDLATEMNPLAPTLETSPVDPNAPQEQSSQTNLLLLILPFLIARLRATPAAAPSPGPGPSPLMAGN</sequence>
<feature type="chain" id="PRO_5041979823" evidence="2">
    <location>
        <begin position="17"/>
        <end position="145"/>
    </location>
</feature>
<dbReference type="EMBL" id="JAINUG010000038">
    <property type="protein sequence ID" value="KAJ8407481.1"/>
    <property type="molecule type" value="Genomic_DNA"/>
</dbReference>
<evidence type="ECO:0000256" key="1">
    <source>
        <dbReference type="SAM" id="MobiDB-lite"/>
    </source>
</evidence>
<reference evidence="3" key="1">
    <citation type="journal article" date="2023" name="Science">
        <title>Genome structures resolve the early diversification of teleost fishes.</title>
        <authorList>
            <person name="Parey E."/>
            <person name="Louis A."/>
            <person name="Montfort J."/>
            <person name="Bouchez O."/>
            <person name="Roques C."/>
            <person name="Iampietro C."/>
            <person name="Lluch J."/>
            <person name="Castinel A."/>
            <person name="Donnadieu C."/>
            <person name="Desvignes T."/>
            <person name="Floi Bucao C."/>
            <person name="Jouanno E."/>
            <person name="Wen M."/>
            <person name="Mejri S."/>
            <person name="Dirks R."/>
            <person name="Jansen H."/>
            <person name="Henkel C."/>
            <person name="Chen W.J."/>
            <person name="Zahm M."/>
            <person name="Cabau C."/>
            <person name="Klopp C."/>
            <person name="Thompson A.W."/>
            <person name="Robinson-Rechavi M."/>
            <person name="Braasch I."/>
            <person name="Lecointre G."/>
            <person name="Bobe J."/>
            <person name="Postlethwait J.H."/>
            <person name="Berthelot C."/>
            <person name="Roest Crollius H."/>
            <person name="Guiguen Y."/>
        </authorList>
    </citation>
    <scope>NUCLEOTIDE SEQUENCE</scope>
    <source>
        <strain evidence="3">NC1722</strain>
    </source>
</reference>
<keyword evidence="2" id="KW-0732">Signal</keyword>
<evidence type="ECO:0000313" key="4">
    <source>
        <dbReference type="Proteomes" id="UP001221898"/>
    </source>
</evidence>
<gene>
    <name evidence="3" type="ORF">AAFF_G00273380</name>
</gene>
<keyword evidence="4" id="KW-1185">Reference proteome</keyword>
<dbReference type="Proteomes" id="UP001221898">
    <property type="component" value="Unassembled WGS sequence"/>
</dbReference>
<comment type="caution">
    <text evidence="3">The sequence shown here is derived from an EMBL/GenBank/DDBJ whole genome shotgun (WGS) entry which is preliminary data.</text>
</comment>
<name>A0AAD7STF3_9TELE</name>
<feature type="region of interest" description="Disordered" evidence="1">
    <location>
        <begin position="46"/>
        <end position="65"/>
    </location>
</feature>